<dbReference type="EMBL" id="CP023976">
    <property type="protein sequence ID" value="ATM24509.1"/>
    <property type="molecule type" value="Genomic_DNA"/>
</dbReference>
<protein>
    <submittedName>
        <fullName evidence="1">Uncharacterized protein</fullName>
    </submittedName>
</protein>
<dbReference type="RefSeq" id="WP_100112359.1">
    <property type="nucleotide sequence ID" value="NZ_CP023976.1"/>
</dbReference>
<gene>
    <name evidence="1" type="ORF">SMD44_p10010</name>
</gene>
<dbReference type="KEGG" id="salf:SMD44_p10010"/>
<organism evidence="1 2">
    <name type="scientific">Streptomyces alboflavus</name>
    <dbReference type="NCBI Taxonomy" id="67267"/>
    <lineage>
        <taxon>Bacteria</taxon>
        <taxon>Bacillati</taxon>
        <taxon>Actinomycetota</taxon>
        <taxon>Actinomycetes</taxon>
        <taxon>Kitasatosporales</taxon>
        <taxon>Streptomycetaceae</taxon>
        <taxon>Streptomyces</taxon>
    </lineage>
</organism>
<proteinExistence type="predicted"/>
<dbReference type="OrthoDB" id="4209186at2"/>
<reference evidence="1 2" key="1">
    <citation type="submission" date="2017-10" db="EMBL/GenBank/DDBJ databases">
        <title>Streptomyces alboflavus Genome sequencing and assembly.</title>
        <authorList>
            <person name="Wang Y."/>
            <person name="Du B."/>
            <person name="Ding Y."/>
            <person name="Liu H."/>
            <person name="Hou Q."/>
            <person name="Liu K."/>
            <person name="Wang C."/>
            <person name="Yao L."/>
        </authorList>
    </citation>
    <scope>NUCLEOTIDE SEQUENCE [LARGE SCALE GENOMIC DNA]</scope>
    <source>
        <strain evidence="1 2">MDJK44</strain>
        <plasmid evidence="2">Plasmid pmdjk44.1</plasmid>
    </source>
</reference>
<keyword evidence="1" id="KW-0614">Plasmid</keyword>
<name>A0A291W4J7_9ACTN</name>
<accession>A0A291W4J7</accession>
<sequence length="193" mass="21368">MTDPQPPDGFTLDDWLELISFYNSVERNGRLEAAENYPPRFKSPGFPAPSDRFGLVVLYEEHESTVEQWCDETGPDEVTRLLKDYEYRVMTPLYEASTRYAAAALTAHQANENDPYASTLASLWLEAGDLAAHGKHLETALDTLCASVRDHLQDAATRPTGDADTLAHDRAAADFLSQVDHAKNEAARTPSAQ</sequence>
<keyword evidence="2" id="KW-1185">Reference proteome</keyword>
<dbReference type="Proteomes" id="UP000195880">
    <property type="component" value="Plasmid pMDJK44.1"/>
</dbReference>
<evidence type="ECO:0000313" key="1">
    <source>
        <dbReference type="EMBL" id="ATM24509.1"/>
    </source>
</evidence>
<geneLocation type="plasmid" evidence="2">
    <name>pmdjk44.1</name>
</geneLocation>
<evidence type="ECO:0000313" key="2">
    <source>
        <dbReference type="Proteomes" id="UP000195880"/>
    </source>
</evidence>
<dbReference type="AlphaFoldDB" id="A0A291W4J7"/>